<reference evidence="1" key="1">
    <citation type="submission" date="2022-08" db="EMBL/GenBank/DDBJ databases">
        <title>Genome sequencing of akame (Lates japonicus).</title>
        <authorList>
            <person name="Hashiguchi Y."/>
            <person name="Takahashi H."/>
        </authorList>
    </citation>
    <scope>NUCLEOTIDE SEQUENCE</scope>
    <source>
        <strain evidence="1">Kochi</strain>
    </source>
</reference>
<dbReference type="AlphaFoldDB" id="A0AAD3R6D0"/>
<dbReference type="GO" id="GO:0006412">
    <property type="term" value="P:translation"/>
    <property type="evidence" value="ECO:0007669"/>
    <property type="project" value="InterPro"/>
</dbReference>
<comment type="caution">
    <text evidence="1">The sequence shown here is derived from an EMBL/GenBank/DDBJ whole genome shotgun (WGS) entry which is preliminary data.</text>
</comment>
<evidence type="ECO:0000313" key="1">
    <source>
        <dbReference type="EMBL" id="GLD56580.1"/>
    </source>
</evidence>
<keyword evidence="2" id="KW-1185">Reference proteome</keyword>
<keyword evidence="1" id="KW-0687">Ribonucleoprotein</keyword>
<keyword evidence="1" id="KW-0689">Ribosomal protein</keyword>
<sequence>MTKRNRLIFFPPLDRNRAPTSPLLPLLQVGPYPKSHGFCRGVPVQIGIFGLGREEAKVNQSSPVRPWSLMVWAAVLERLESHGAFGKPQGTVARVHGGQVIMSVRAKAQNKEHVDLRLCAEPSSSSWAQKIHISKKYGFTKFNACDLMT</sequence>
<dbReference type="EMBL" id="BRZM01004354">
    <property type="protein sequence ID" value="GLD56580.1"/>
    <property type="molecule type" value="Genomic_DNA"/>
</dbReference>
<gene>
    <name evidence="1" type="ORF">AKAME5_002867200</name>
</gene>
<name>A0AAD3R6D0_LATJO</name>
<dbReference type="PANTHER" id="PTHR11726">
    <property type="entry name" value="60S RIBOSOMAL PROTEIN L10"/>
    <property type="match status" value="1"/>
</dbReference>
<dbReference type="GO" id="GO:0005840">
    <property type="term" value="C:ribosome"/>
    <property type="evidence" value="ECO:0007669"/>
    <property type="project" value="UniProtKB-KW"/>
</dbReference>
<dbReference type="InterPro" id="IPR036920">
    <property type="entry name" value="Ribosomal_uL16_sf"/>
</dbReference>
<dbReference type="Gene3D" id="3.90.1170.10">
    <property type="entry name" value="Ribosomal protein L10e/L16"/>
    <property type="match status" value="1"/>
</dbReference>
<evidence type="ECO:0000313" key="2">
    <source>
        <dbReference type="Proteomes" id="UP001279410"/>
    </source>
</evidence>
<dbReference type="InterPro" id="IPR001197">
    <property type="entry name" value="Ribosomal_uL16_euk_arch"/>
</dbReference>
<protein>
    <submittedName>
        <fullName evidence="1">60S ribosomal protein L10</fullName>
    </submittedName>
</protein>
<proteinExistence type="predicted"/>
<dbReference type="Proteomes" id="UP001279410">
    <property type="component" value="Unassembled WGS sequence"/>
</dbReference>
<dbReference type="GO" id="GO:0003735">
    <property type="term" value="F:structural constituent of ribosome"/>
    <property type="evidence" value="ECO:0007669"/>
    <property type="project" value="InterPro"/>
</dbReference>
<organism evidence="1 2">
    <name type="scientific">Lates japonicus</name>
    <name type="common">Japanese lates</name>
    <dbReference type="NCBI Taxonomy" id="270547"/>
    <lineage>
        <taxon>Eukaryota</taxon>
        <taxon>Metazoa</taxon>
        <taxon>Chordata</taxon>
        <taxon>Craniata</taxon>
        <taxon>Vertebrata</taxon>
        <taxon>Euteleostomi</taxon>
        <taxon>Actinopterygii</taxon>
        <taxon>Neopterygii</taxon>
        <taxon>Teleostei</taxon>
        <taxon>Neoteleostei</taxon>
        <taxon>Acanthomorphata</taxon>
        <taxon>Carangaria</taxon>
        <taxon>Carangaria incertae sedis</taxon>
        <taxon>Centropomidae</taxon>
        <taxon>Lates</taxon>
    </lineage>
</organism>
<accession>A0AAD3R6D0</accession>
<dbReference type="SUPFAM" id="SSF54686">
    <property type="entry name" value="Ribosomal protein L16p/L10e"/>
    <property type="match status" value="1"/>
</dbReference>